<dbReference type="RefSeq" id="WP_378616104.1">
    <property type="nucleotide sequence ID" value="NZ_JBHSAX010000023.1"/>
</dbReference>
<organism evidence="1 2">
    <name type="scientific">Nocardia jiangsuensis</name>
    <dbReference type="NCBI Taxonomy" id="1691563"/>
    <lineage>
        <taxon>Bacteria</taxon>
        <taxon>Bacillati</taxon>
        <taxon>Actinomycetota</taxon>
        <taxon>Actinomycetes</taxon>
        <taxon>Mycobacteriales</taxon>
        <taxon>Nocardiaceae</taxon>
        <taxon>Nocardia</taxon>
    </lineage>
</organism>
<keyword evidence="2" id="KW-1185">Reference proteome</keyword>
<dbReference type="Proteomes" id="UP001595696">
    <property type="component" value="Unassembled WGS sequence"/>
</dbReference>
<protein>
    <submittedName>
        <fullName evidence="1">Uncharacterized protein</fullName>
    </submittedName>
</protein>
<sequence length="168" mass="18822">MIQPTDDTVRAEHHLTELLGPGLTFRSVPFERGWVCTPLPEEAAALRFVVDSASGEVYEYTALGEYEVAADYSAAGESGREPRGVRIHPVRWRVEYELGNGDDRSARYLVAARCTGRSPEPDEDFELTLDLDTNRYQPAGTAAWQVWVRVVQQHRADGAWPARGTLEF</sequence>
<reference evidence="2" key="1">
    <citation type="journal article" date="2019" name="Int. J. Syst. Evol. Microbiol.">
        <title>The Global Catalogue of Microorganisms (GCM) 10K type strain sequencing project: providing services to taxonomists for standard genome sequencing and annotation.</title>
        <authorList>
            <consortium name="The Broad Institute Genomics Platform"/>
            <consortium name="The Broad Institute Genome Sequencing Center for Infectious Disease"/>
            <person name="Wu L."/>
            <person name="Ma J."/>
        </authorList>
    </citation>
    <scope>NUCLEOTIDE SEQUENCE [LARGE SCALE GENOMIC DNA]</scope>
    <source>
        <strain evidence="2">CGMCC 4.7330</strain>
    </source>
</reference>
<accession>A0ABV8E290</accession>
<evidence type="ECO:0000313" key="2">
    <source>
        <dbReference type="Proteomes" id="UP001595696"/>
    </source>
</evidence>
<proteinExistence type="predicted"/>
<evidence type="ECO:0000313" key="1">
    <source>
        <dbReference type="EMBL" id="MFC3965867.1"/>
    </source>
</evidence>
<comment type="caution">
    <text evidence="1">The sequence shown here is derived from an EMBL/GenBank/DDBJ whole genome shotgun (WGS) entry which is preliminary data.</text>
</comment>
<gene>
    <name evidence="1" type="ORF">ACFO0B_28080</name>
</gene>
<name>A0ABV8E290_9NOCA</name>
<dbReference type="EMBL" id="JBHSAX010000023">
    <property type="protein sequence ID" value="MFC3965867.1"/>
    <property type="molecule type" value="Genomic_DNA"/>
</dbReference>